<organism evidence="2 3">
    <name type="scientific">Desulforudis audaxviator (strain MP104C)</name>
    <dbReference type="NCBI Taxonomy" id="477974"/>
    <lineage>
        <taxon>Bacteria</taxon>
        <taxon>Bacillati</taxon>
        <taxon>Bacillota</taxon>
        <taxon>Clostridia</taxon>
        <taxon>Thermoanaerobacterales</taxon>
        <taxon>Candidatus Desulforudaceae</taxon>
        <taxon>Candidatus Desulforudis</taxon>
    </lineage>
</organism>
<name>B1I202_DESAP</name>
<dbReference type="SUPFAM" id="SSF56672">
    <property type="entry name" value="DNA/RNA polymerases"/>
    <property type="match status" value="1"/>
</dbReference>
<feature type="domain" description="Reverse transcriptase" evidence="1">
    <location>
        <begin position="49"/>
        <end position="321"/>
    </location>
</feature>
<protein>
    <recommendedName>
        <fullName evidence="1">Reverse transcriptase domain-containing protein</fullName>
    </recommendedName>
</protein>
<dbReference type="EMBL" id="CP000860">
    <property type="protein sequence ID" value="ACA58948.1"/>
    <property type="molecule type" value="Genomic_DNA"/>
</dbReference>
<dbReference type="OrthoDB" id="9793236at2"/>
<reference evidence="3" key="1">
    <citation type="submission" date="2007-10" db="EMBL/GenBank/DDBJ databases">
        <title>Complete sequence of chromosome of Desulforudis audaxviator MP104C.</title>
        <authorList>
            <person name="Copeland A."/>
            <person name="Lucas S."/>
            <person name="Lapidus A."/>
            <person name="Barry K."/>
            <person name="Glavina del Rio T."/>
            <person name="Dalin E."/>
            <person name="Tice H."/>
            <person name="Bruce D."/>
            <person name="Pitluck S."/>
            <person name="Lowry S.R."/>
            <person name="Larimer F."/>
            <person name="Land M.L."/>
            <person name="Hauser L."/>
            <person name="Kyrpides N."/>
            <person name="Ivanova N.N."/>
            <person name="Richardson P."/>
        </authorList>
    </citation>
    <scope>NUCLEOTIDE SEQUENCE [LARGE SCALE GENOMIC DNA]</scope>
    <source>
        <strain evidence="3">MP104C</strain>
    </source>
</reference>
<dbReference type="STRING" id="477974.Daud_0395"/>
<dbReference type="InterPro" id="IPR000477">
    <property type="entry name" value="RT_dom"/>
</dbReference>
<gene>
    <name evidence="2" type="ordered locus">Daud_0395</name>
</gene>
<evidence type="ECO:0000313" key="2">
    <source>
        <dbReference type="EMBL" id="ACA58948.1"/>
    </source>
</evidence>
<dbReference type="PANTHER" id="PTHR34047">
    <property type="entry name" value="NUCLEAR INTRON MATURASE 1, MITOCHONDRIAL-RELATED"/>
    <property type="match status" value="1"/>
</dbReference>
<dbReference type="PANTHER" id="PTHR34047:SF8">
    <property type="entry name" value="PROTEIN YKFC"/>
    <property type="match status" value="1"/>
</dbReference>
<reference evidence="2 3" key="2">
    <citation type="journal article" date="2008" name="Science">
        <title>Environmental genomics reveals a single-species ecosystem deep within Earth.</title>
        <authorList>
            <person name="Chivian D."/>
            <person name="Brodie E.L."/>
            <person name="Alm E.J."/>
            <person name="Culley D.E."/>
            <person name="Dehal P.S."/>
            <person name="Desantis T.Z."/>
            <person name="Gihring T.M."/>
            <person name="Lapidus A."/>
            <person name="Lin L.H."/>
            <person name="Lowry S.R."/>
            <person name="Moser D.P."/>
            <person name="Richardson P.M."/>
            <person name="Southam G."/>
            <person name="Wanger G."/>
            <person name="Pratt L.M."/>
            <person name="Andersen G.L."/>
            <person name="Hazen T.C."/>
            <person name="Brockman F.J."/>
            <person name="Arkin A.P."/>
            <person name="Onstott T.C."/>
        </authorList>
    </citation>
    <scope>NUCLEOTIDE SEQUENCE [LARGE SCALE GENOMIC DNA]</scope>
    <source>
        <strain evidence="2 3">MP104C</strain>
    </source>
</reference>
<accession>B1I202</accession>
<dbReference type="Pfam" id="PF00078">
    <property type="entry name" value="RVT_1"/>
    <property type="match status" value="1"/>
</dbReference>
<evidence type="ECO:0000259" key="1">
    <source>
        <dbReference type="PROSITE" id="PS50878"/>
    </source>
</evidence>
<dbReference type="CDD" id="cd01646">
    <property type="entry name" value="RT_Bac_retron_I"/>
    <property type="match status" value="1"/>
</dbReference>
<dbReference type="InterPro" id="IPR043502">
    <property type="entry name" value="DNA/RNA_pol_sf"/>
</dbReference>
<sequence>MVKDFYDQLGDLNLLRRAWHLARNDARTDFMFDPYRYSDFAFRLDNYLQGIAHSLRTYTYHPRSLLTMDIPKSSLSVRPGTVLSIEDKIVLFAIACLIAPPLDNKLPDFVYSWRVKKGKSKKELFRDHEILKFPFLKKSTIIKQVDFIEPWYEAWPLFIQEVKIAYEEQGFKYMVVSDIVAYFENIDLRLLRDLLLHYLPRQPRIINFLISLLEHWTWPVVLGGASARGIPQGNGVSSFLGNIYLLPLDTAFQTFAKRRDVKYLRYIDDVKVLTKDLPTARDALFLMNEKLRELRLNIQGAKTRILEEDKEIRQEFFDPRLEAVNDVIEQIKKKSTLTAQERKDFAEELNRQLKKVKGRKSLIQKNELRLFRRLITGYTLLKCGRMVDIVLKQMEKNPDARLLNSAVRYFRFQERNFKKIAGTLFDFISQDKLLFPYQKAHCFMALRYQRDLPSEVWKEAKQRLRSKKEHWYVRQQAAILVGLKQLSKRELRSLRKLYNEVDNREVKRTLMQSLAQLPCEDLTKLANELLYDSDAKMQRLGRFYFGLLHDDEVGTQKQINSLFDDFQEEILIDRIFEVEVISKAGKRTTRQYLLQKLKNVQNNIRRPLLKTRVDSIISRLEKEIEA</sequence>
<dbReference type="HOGENOM" id="CLU_436623_0_0_9"/>
<dbReference type="Proteomes" id="UP000008544">
    <property type="component" value="Chromosome"/>
</dbReference>
<dbReference type="KEGG" id="dau:Daud_0395"/>
<keyword evidence="3" id="KW-1185">Reference proteome</keyword>
<proteinExistence type="predicted"/>
<dbReference type="RefSeq" id="WP_012301540.1">
    <property type="nucleotide sequence ID" value="NC_010424.1"/>
</dbReference>
<dbReference type="InterPro" id="IPR051083">
    <property type="entry name" value="GrpII_Intron_Splice-Mob/Def"/>
</dbReference>
<evidence type="ECO:0000313" key="3">
    <source>
        <dbReference type="Proteomes" id="UP000008544"/>
    </source>
</evidence>
<dbReference type="eggNOG" id="COG3344">
    <property type="taxonomic scope" value="Bacteria"/>
</dbReference>
<dbReference type="PROSITE" id="PS50878">
    <property type="entry name" value="RT_POL"/>
    <property type="match status" value="1"/>
</dbReference>
<dbReference type="AlphaFoldDB" id="B1I202"/>